<accession>A0ABQ3V1D3</accession>
<keyword evidence="3" id="KW-0813">Transport</keyword>
<dbReference type="Gene3D" id="3.90.76.10">
    <property type="entry name" value="Dipeptide-binding Protein, Domain 1"/>
    <property type="match status" value="1"/>
</dbReference>
<dbReference type="CDD" id="cd08504">
    <property type="entry name" value="PBP2_OppA"/>
    <property type="match status" value="1"/>
</dbReference>
<comment type="similarity">
    <text evidence="2">Belongs to the bacterial solute-binding protein 5 family.</text>
</comment>
<comment type="caution">
    <text evidence="7">The sequence shown here is derived from an EMBL/GenBank/DDBJ whole genome shotgun (WGS) entry which is preliminary data.</text>
</comment>
<dbReference type="PANTHER" id="PTHR30290:SF10">
    <property type="entry name" value="PERIPLASMIC OLIGOPEPTIDE-BINDING PROTEIN-RELATED"/>
    <property type="match status" value="1"/>
</dbReference>
<evidence type="ECO:0000256" key="3">
    <source>
        <dbReference type="ARBA" id="ARBA00022448"/>
    </source>
</evidence>
<evidence type="ECO:0000259" key="6">
    <source>
        <dbReference type="Pfam" id="PF00496"/>
    </source>
</evidence>
<evidence type="ECO:0000256" key="1">
    <source>
        <dbReference type="ARBA" id="ARBA00004196"/>
    </source>
</evidence>
<evidence type="ECO:0000256" key="4">
    <source>
        <dbReference type="ARBA" id="ARBA00022729"/>
    </source>
</evidence>
<dbReference type="PIRSF" id="PIRSF002741">
    <property type="entry name" value="MppA"/>
    <property type="match status" value="1"/>
</dbReference>
<dbReference type="Gene3D" id="3.10.105.10">
    <property type="entry name" value="Dipeptide-binding Protein, Domain 3"/>
    <property type="match status" value="1"/>
</dbReference>
<protein>
    <submittedName>
        <fullName evidence="7">Peptide ABC transporter substrate-binding protein</fullName>
    </submittedName>
</protein>
<name>A0ABQ3V1D3_9CHLR</name>
<dbReference type="EMBL" id="BNJG01000003">
    <property type="protein sequence ID" value="GHO58954.1"/>
    <property type="molecule type" value="Genomic_DNA"/>
</dbReference>
<dbReference type="InterPro" id="IPR000914">
    <property type="entry name" value="SBP_5_dom"/>
</dbReference>
<feature type="signal peptide" evidence="5">
    <location>
        <begin position="1"/>
        <end position="25"/>
    </location>
</feature>
<feature type="domain" description="Solute-binding protein family 5" evidence="6">
    <location>
        <begin position="91"/>
        <end position="481"/>
    </location>
</feature>
<keyword evidence="8" id="KW-1185">Reference proteome</keyword>
<dbReference type="Pfam" id="PF00496">
    <property type="entry name" value="SBP_bac_5"/>
    <property type="match status" value="1"/>
</dbReference>
<feature type="chain" id="PRO_5046572843" evidence="5">
    <location>
        <begin position="26"/>
        <end position="585"/>
    </location>
</feature>
<dbReference type="InterPro" id="IPR039424">
    <property type="entry name" value="SBP_5"/>
</dbReference>
<evidence type="ECO:0000313" key="7">
    <source>
        <dbReference type="EMBL" id="GHO58954.1"/>
    </source>
</evidence>
<evidence type="ECO:0000256" key="5">
    <source>
        <dbReference type="SAM" id="SignalP"/>
    </source>
</evidence>
<dbReference type="RefSeq" id="WP_201375191.1">
    <property type="nucleotide sequence ID" value="NZ_BNJG01000003.1"/>
</dbReference>
<gene>
    <name evidence="7" type="ORF">KSB_74290</name>
</gene>
<proteinExistence type="inferred from homology"/>
<evidence type="ECO:0000256" key="2">
    <source>
        <dbReference type="ARBA" id="ARBA00005695"/>
    </source>
</evidence>
<evidence type="ECO:0000313" key="8">
    <source>
        <dbReference type="Proteomes" id="UP000654345"/>
    </source>
</evidence>
<sequence length="585" mass="63877">MRSGKKRVTLFLPLLLTLLAVLVAACGGNSGGSGSTGSKLSDDKQVYVNASQTAGLSDLATLDPALSTDAPSISAIDMMFTGLVQLDDNLKVYGELAQSWTTSKDGRTWTFKLRPGIKFSDGNPITADDVIFSIDRALKPELKSTVSPSYLGLVKDSDKRFAGKVPTLINDSLFAPDPSTVKIITNQNAQYFLDALTYSTSYVVEKSFVQKYGDTAFLKHLSEGGCSGPFKLDQYNSGKYASFVPNSNYWGSKPQLKKVVLPFYKDPQTAYKAFQTNQLDLANVPPTNLDQARALPNNQYRQVPQLTIDYFAMNYLAKPFNNIKIRQAFALAVDKSAIEKSIYKGARLATNHIVPQGMPGYNPDLKGPAGVTSVKGDKTLAKQLFQEGMQEAGYTTSNFPAVTLTLATSGSSAGKNLAEFVQQQWKDALGITVTINDEDFNKRLDDVSNTVGNGKLQMWFAAWGADYPDPEDWTTLLFGAGSPSNSPNYGMGTSKTVAIQKQMQDLMLKADVNQNATQRIAQYNQIEQQMVDDVAWMPVDQRTLSYVLKPCVQGVVDNAQDLIPPGDWANIYKTNDSSCANTSSY</sequence>
<dbReference type="Gene3D" id="3.40.190.10">
    <property type="entry name" value="Periplasmic binding protein-like II"/>
    <property type="match status" value="1"/>
</dbReference>
<comment type="subcellular location">
    <subcellularLocation>
        <location evidence="1">Cell envelope</location>
    </subcellularLocation>
</comment>
<keyword evidence="4 5" id="KW-0732">Signal</keyword>
<dbReference type="SUPFAM" id="SSF53850">
    <property type="entry name" value="Periplasmic binding protein-like II"/>
    <property type="match status" value="1"/>
</dbReference>
<dbReference type="PANTHER" id="PTHR30290">
    <property type="entry name" value="PERIPLASMIC BINDING COMPONENT OF ABC TRANSPORTER"/>
    <property type="match status" value="1"/>
</dbReference>
<reference evidence="7 8" key="1">
    <citation type="journal article" date="2021" name="Int. J. Syst. Evol. Microbiol.">
        <title>Reticulibacter mediterranei gen. nov., sp. nov., within the new family Reticulibacteraceae fam. nov., and Ktedonospora formicarum gen. nov., sp. nov., Ktedonobacter robiniae sp. nov., Dictyobacter formicarum sp. nov. and Dictyobacter arantiisoli sp. nov., belonging to the class Ktedonobacteria.</title>
        <authorList>
            <person name="Yabe S."/>
            <person name="Zheng Y."/>
            <person name="Wang C.M."/>
            <person name="Sakai Y."/>
            <person name="Abe K."/>
            <person name="Yokota A."/>
            <person name="Donadio S."/>
            <person name="Cavaletti L."/>
            <person name="Monciardini P."/>
        </authorList>
    </citation>
    <scope>NUCLEOTIDE SEQUENCE [LARGE SCALE GENOMIC DNA]</scope>
    <source>
        <strain evidence="7 8">SOSP1-30</strain>
    </source>
</reference>
<dbReference type="InterPro" id="IPR030678">
    <property type="entry name" value="Peptide/Ni-bd"/>
</dbReference>
<dbReference type="PROSITE" id="PS51257">
    <property type="entry name" value="PROKAR_LIPOPROTEIN"/>
    <property type="match status" value="1"/>
</dbReference>
<dbReference type="Proteomes" id="UP000654345">
    <property type="component" value="Unassembled WGS sequence"/>
</dbReference>
<organism evidence="7 8">
    <name type="scientific">Ktedonobacter robiniae</name>
    <dbReference type="NCBI Taxonomy" id="2778365"/>
    <lineage>
        <taxon>Bacteria</taxon>
        <taxon>Bacillati</taxon>
        <taxon>Chloroflexota</taxon>
        <taxon>Ktedonobacteria</taxon>
        <taxon>Ktedonobacterales</taxon>
        <taxon>Ktedonobacteraceae</taxon>
        <taxon>Ktedonobacter</taxon>
    </lineage>
</organism>